<dbReference type="AlphaFoldDB" id="A0AAP9SZY0"/>
<protein>
    <submittedName>
        <fullName evidence="1">Uncharacterized protein</fullName>
    </submittedName>
</protein>
<organism evidence="1 2">
    <name type="scientific">Vreelandella titanicae</name>
    <dbReference type="NCBI Taxonomy" id="664683"/>
    <lineage>
        <taxon>Bacteria</taxon>
        <taxon>Pseudomonadati</taxon>
        <taxon>Pseudomonadota</taxon>
        <taxon>Gammaproteobacteria</taxon>
        <taxon>Oceanospirillales</taxon>
        <taxon>Halomonadaceae</taxon>
        <taxon>Vreelandella</taxon>
    </lineage>
</organism>
<keyword evidence="2" id="KW-1185">Reference proteome</keyword>
<dbReference type="Proteomes" id="UP000509761">
    <property type="component" value="Chromosome"/>
</dbReference>
<accession>A0AAP9SZY0</accession>
<gene>
    <name evidence="1" type="ORF">FX987_01894</name>
</gene>
<evidence type="ECO:0000313" key="1">
    <source>
        <dbReference type="EMBL" id="QKS24124.1"/>
    </source>
</evidence>
<name>A0AAP9SZY0_9GAMM</name>
<reference evidence="1 2" key="1">
    <citation type="submission" date="2019-12" db="EMBL/GenBank/DDBJ databases">
        <title>Genome sequencing and assembly of endphytes of Porphyra tenera.</title>
        <authorList>
            <person name="Park J.M."/>
            <person name="Shin R."/>
            <person name="Jo S.H."/>
        </authorList>
    </citation>
    <scope>NUCLEOTIDE SEQUENCE [LARGE SCALE GENOMIC DNA]</scope>
    <source>
        <strain evidence="1 2">GPM3</strain>
    </source>
</reference>
<sequence length="50" mass="5656">MHNKDDARTNAILTVAPQPANRLNKAGYFRQRLGVITTFRRTSTLSSGFY</sequence>
<evidence type="ECO:0000313" key="2">
    <source>
        <dbReference type="Proteomes" id="UP000509761"/>
    </source>
</evidence>
<proteinExistence type="predicted"/>
<dbReference type="EMBL" id="CP054580">
    <property type="protein sequence ID" value="QKS24124.1"/>
    <property type="molecule type" value="Genomic_DNA"/>
</dbReference>